<gene>
    <name evidence="1" type="ORF">DYBT9623_03079</name>
</gene>
<evidence type="ECO:0000313" key="1">
    <source>
        <dbReference type="EMBL" id="CAG5070534.1"/>
    </source>
</evidence>
<proteinExistence type="predicted"/>
<comment type="caution">
    <text evidence="1">The sequence shown here is derived from an EMBL/GenBank/DDBJ whole genome shotgun (WGS) entry which is preliminary data.</text>
</comment>
<dbReference type="EMBL" id="CAJRAU010000004">
    <property type="protein sequence ID" value="CAG5070534.1"/>
    <property type="molecule type" value="Genomic_DNA"/>
</dbReference>
<keyword evidence="2" id="KW-1185">Reference proteome</keyword>
<name>A0ABM8US77_9BACT</name>
<sequence>MPITTKLMLRKFNADMETREIETEEDYNRIIVRIDELFDAPAGSSEAIELEMLVSMVNKYESDHYPIDEPDPIEYAKIRKEEMEPRVPVVH</sequence>
<evidence type="ECO:0000313" key="2">
    <source>
        <dbReference type="Proteomes" id="UP000679725"/>
    </source>
</evidence>
<organism evidence="1 2">
    <name type="scientific">Dyadobacter linearis</name>
    <dbReference type="NCBI Taxonomy" id="2823330"/>
    <lineage>
        <taxon>Bacteria</taxon>
        <taxon>Pseudomonadati</taxon>
        <taxon>Bacteroidota</taxon>
        <taxon>Cytophagia</taxon>
        <taxon>Cytophagales</taxon>
        <taxon>Spirosomataceae</taxon>
        <taxon>Dyadobacter</taxon>
    </lineage>
</organism>
<dbReference type="Proteomes" id="UP000679725">
    <property type="component" value="Unassembled WGS sequence"/>
</dbReference>
<protein>
    <recommendedName>
        <fullName evidence="3">HTH-type transcriptional regulator / antitoxin HigA</fullName>
    </recommendedName>
</protein>
<evidence type="ECO:0008006" key="3">
    <source>
        <dbReference type="Google" id="ProtNLM"/>
    </source>
</evidence>
<reference evidence="1 2" key="1">
    <citation type="submission" date="2021-04" db="EMBL/GenBank/DDBJ databases">
        <authorList>
            <person name="Rodrigo-Torres L."/>
            <person name="Arahal R. D."/>
            <person name="Lucena T."/>
        </authorList>
    </citation>
    <scope>NUCLEOTIDE SEQUENCE [LARGE SCALE GENOMIC DNA]</scope>
    <source>
        <strain evidence="1 2">CECT 9623</strain>
    </source>
</reference>
<accession>A0ABM8US77</accession>